<sequence length="67" mass="7307">MPSSAYSAQTPIIPPKSLQSRPNTAAGQPYTAKLRGTSLLLHVPSPAGRLLVNRRAYTPTHHPLHRK</sequence>
<protein>
    <submittedName>
        <fullName evidence="2">Uncharacterized protein</fullName>
    </submittedName>
</protein>
<evidence type="ECO:0000313" key="2">
    <source>
        <dbReference type="EMBL" id="MPC78793.1"/>
    </source>
</evidence>
<name>A0A5B7I920_PORTR</name>
<keyword evidence="3" id="KW-1185">Reference proteome</keyword>
<evidence type="ECO:0000256" key="1">
    <source>
        <dbReference type="SAM" id="MobiDB-lite"/>
    </source>
</evidence>
<reference evidence="2 3" key="1">
    <citation type="submission" date="2019-05" db="EMBL/GenBank/DDBJ databases">
        <title>Another draft genome of Portunus trituberculatus and its Hox gene families provides insights of decapod evolution.</title>
        <authorList>
            <person name="Jeong J.-H."/>
            <person name="Song I."/>
            <person name="Kim S."/>
            <person name="Choi T."/>
            <person name="Kim D."/>
            <person name="Ryu S."/>
            <person name="Kim W."/>
        </authorList>
    </citation>
    <scope>NUCLEOTIDE SEQUENCE [LARGE SCALE GENOMIC DNA]</scope>
    <source>
        <tissue evidence="2">Muscle</tissue>
    </source>
</reference>
<feature type="compositionally biased region" description="Polar residues" evidence="1">
    <location>
        <begin position="17"/>
        <end position="26"/>
    </location>
</feature>
<gene>
    <name evidence="2" type="ORF">E2C01_073290</name>
</gene>
<comment type="caution">
    <text evidence="2">The sequence shown here is derived from an EMBL/GenBank/DDBJ whole genome shotgun (WGS) entry which is preliminary data.</text>
</comment>
<accession>A0A5B7I920</accession>
<feature type="compositionally biased region" description="Polar residues" evidence="1">
    <location>
        <begin position="1"/>
        <end position="10"/>
    </location>
</feature>
<evidence type="ECO:0000313" key="3">
    <source>
        <dbReference type="Proteomes" id="UP000324222"/>
    </source>
</evidence>
<organism evidence="2 3">
    <name type="scientific">Portunus trituberculatus</name>
    <name type="common">Swimming crab</name>
    <name type="synonym">Neptunus trituberculatus</name>
    <dbReference type="NCBI Taxonomy" id="210409"/>
    <lineage>
        <taxon>Eukaryota</taxon>
        <taxon>Metazoa</taxon>
        <taxon>Ecdysozoa</taxon>
        <taxon>Arthropoda</taxon>
        <taxon>Crustacea</taxon>
        <taxon>Multicrustacea</taxon>
        <taxon>Malacostraca</taxon>
        <taxon>Eumalacostraca</taxon>
        <taxon>Eucarida</taxon>
        <taxon>Decapoda</taxon>
        <taxon>Pleocyemata</taxon>
        <taxon>Brachyura</taxon>
        <taxon>Eubrachyura</taxon>
        <taxon>Portunoidea</taxon>
        <taxon>Portunidae</taxon>
        <taxon>Portuninae</taxon>
        <taxon>Portunus</taxon>
    </lineage>
</organism>
<proteinExistence type="predicted"/>
<dbReference type="Proteomes" id="UP000324222">
    <property type="component" value="Unassembled WGS sequence"/>
</dbReference>
<feature type="region of interest" description="Disordered" evidence="1">
    <location>
        <begin position="1"/>
        <end position="27"/>
    </location>
</feature>
<dbReference type="AlphaFoldDB" id="A0A5B7I920"/>
<dbReference type="EMBL" id="VSRR010049372">
    <property type="protein sequence ID" value="MPC78793.1"/>
    <property type="molecule type" value="Genomic_DNA"/>
</dbReference>